<dbReference type="Proteomes" id="UP000663872">
    <property type="component" value="Unassembled WGS sequence"/>
</dbReference>
<feature type="chain" id="PRO_5035615895" evidence="1">
    <location>
        <begin position="20"/>
        <end position="186"/>
    </location>
</feature>
<evidence type="ECO:0000313" key="6">
    <source>
        <dbReference type="EMBL" id="CAF3617797.1"/>
    </source>
</evidence>
<dbReference type="Proteomes" id="UP000663865">
    <property type="component" value="Unassembled WGS sequence"/>
</dbReference>
<proteinExistence type="predicted"/>
<protein>
    <submittedName>
        <fullName evidence="5">Uncharacterized protein</fullName>
    </submittedName>
</protein>
<reference evidence="5" key="1">
    <citation type="submission" date="2021-02" db="EMBL/GenBank/DDBJ databases">
        <authorList>
            <person name="Nowell W R."/>
        </authorList>
    </citation>
    <scope>NUCLEOTIDE SEQUENCE</scope>
</reference>
<dbReference type="AlphaFoldDB" id="A0A818I5J2"/>
<dbReference type="EMBL" id="CAJNYD010002071">
    <property type="protein sequence ID" value="CAF3390629.1"/>
    <property type="molecule type" value="Genomic_DNA"/>
</dbReference>
<dbReference type="EMBL" id="CAJNYU010001789">
    <property type="protein sequence ID" value="CAF3466559.1"/>
    <property type="molecule type" value="Genomic_DNA"/>
</dbReference>
<name>A0A818I5J2_9BILA</name>
<gene>
    <name evidence="4" type="ORF">FME351_LOCUS14503</name>
    <name evidence="5" type="ORF">GRG538_LOCUS18510</name>
    <name evidence="6" type="ORF">KIK155_LOCUS21756</name>
    <name evidence="3" type="ORF">LUA448_LOCUS16633</name>
    <name evidence="2" type="ORF">TIS948_LOCUS4448</name>
</gene>
<dbReference type="Proteomes" id="UP000663825">
    <property type="component" value="Unassembled WGS sequence"/>
</dbReference>
<evidence type="ECO:0000313" key="4">
    <source>
        <dbReference type="EMBL" id="CAF3466559.1"/>
    </source>
</evidence>
<comment type="caution">
    <text evidence="5">The sequence shown here is derived from an EMBL/GenBank/DDBJ whole genome shotgun (WGS) entry which is preliminary data.</text>
</comment>
<evidence type="ECO:0000313" key="3">
    <source>
        <dbReference type="EMBL" id="CAF3390629.1"/>
    </source>
</evidence>
<dbReference type="EMBL" id="CAJNYV010003857">
    <property type="protein sequence ID" value="CAF3617797.1"/>
    <property type="molecule type" value="Genomic_DNA"/>
</dbReference>
<evidence type="ECO:0000313" key="5">
    <source>
        <dbReference type="EMBL" id="CAF3516727.1"/>
    </source>
</evidence>
<evidence type="ECO:0000313" key="2">
    <source>
        <dbReference type="EMBL" id="CAF3058942.1"/>
    </source>
</evidence>
<feature type="signal peptide" evidence="1">
    <location>
        <begin position="1"/>
        <end position="19"/>
    </location>
</feature>
<dbReference type="OrthoDB" id="10003118at2759"/>
<dbReference type="Proteomes" id="UP000663869">
    <property type="component" value="Unassembled WGS sequence"/>
</dbReference>
<evidence type="ECO:0000256" key="1">
    <source>
        <dbReference type="SAM" id="SignalP"/>
    </source>
</evidence>
<accession>A0A818I5J2</accession>
<dbReference type="EMBL" id="CAJNYT010003002">
    <property type="protein sequence ID" value="CAF3516727.1"/>
    <property type="molecule type" value="Genomic_DNA"/>
</dbReference>
<organism evidence="5 7">
    <name type="scientific">Rotaria socialis</name>
    <dbReference type="NCBI Taxonomy" id="392032"/>
    <lineage>
        <taxon>Eukaryota</taxon>
        <taxon>Metazoa</taxon>
        <taxon>Spiralia</taxon>
        <taxon>Gnathifera</taxon>
        <taxon>Rotifera</taxon>
        <taxon>Eurotatoria</taxon>
        <taxon>Bdelloidea</taxon>
        <taxon>Philodinida</taxon>
        <taxon>Philodinidae</taxon>
        <taxon>Rotaria</taxon>
    </lineage>
</organism>
<dbReference type="EMBL" id="CAJNXB010000490">
    <property type="protein sequence ID" value="CAF3058942.1"/>
    <property type="molecule type" value="Genomic_DNA"/>
</dbReference>
<keyword evidence="1" id="KW-0732">Signal</keyword>
<evidence type="ECO:0000313" key="7">
    <source>
        <dbReference type="Proteomes" id="UP000663872"/>
    </source>
</evidence>
<dbReference type="Proteomes" id="UP000663833">
    <property type="component" value="Unassembled WGS sequence"/>
</dbReference>
<sequence length="186" mass="21902">MYLLITTCIVFLISNLCLATIHNDATNIIFQNEQIQKCKIIGDYCTENIDCCSELHCYSTEENKFCLPFMLNTPRSKHSVSDFITPPYYNPNNQLYPYGISKPALPFYKAKDSKQNSDRKNMEWNHCQFHEDCGEGNCCYVHFRFRSLPKWFCRPNRNDIDGLCSPLTRYRSLKDVPAWKQQQNQR</sequence>